<accession>A0ABV6TSM1</accession>
<organism evidence="1 2">
    <name type="scientific">Streptomyces noboritoensis</name>
    <dbReference type="NCBI Taxonomy" id="67337"/>
    <lineage>
        <taxon>Bacteria</taxon>
        <taxon>Bacillati</taxon>
        <taxon>Actinomycetota</taxon>
        <taxon>Actinomycetes</taxon>
        <taxon>Kitasatosporales</taxon>
        <taxon>Streptomycetaceae</taxon>
        <taxon>Streptomyces</taxon>
    </lineage>
</organism>
<reference evidence="1 2" key="1">
    <citation type="submission" date="2024-09" db="EMBL/GenBank/DDBJ databases">
        <authorList>
            <person name="Sun Q."/>
            <person name="Mori K."/>
        </authorList>
    </citation>
    <scope>NUCLEOTIDE SEQUENCE [LARGE SCALE GENOMIC DNA]</scope>
    <source>
        <strain evidence="1 2">JCM 4557</strain>
    </source>
</reference>
<comment type="caution">
    <text evidence="1">The sequence shown here is derived from an EMBL/GenBank/DDBJ whole genome shotgun (WGS) entry which is preliminary data.</text>
</comment>
<evidence type="ECO:0000313" key="1">
    <source>
        <dbReference type="EMBL" id="MFC0848164.1"/>
    </source>
</evidence>
<evidence type="ECO:0008006" key="3">
    <source>
        <dbReference type="Google" id="ProtNLM"/>
    </source>
</evidence>
<dbReference type="EMBL" id="JBHMQV010000009">
    <property type="protein sequence ID" value="MFC0848164.1"/>
    <property type="molecule type" value="Genomic_DNA"/>
</dbReference>
<dbReference type="Proteomes" id="UP001589887">
    <property type="component" value="Unassembled WGS sequence"/>
</dbReference>
<dbReference type="RefSeq" id="WP_394322786.1">
    <property type="nucleotide sequence ID" value="NZ_JBHMQV010000009.1"/>
</dbReference>
<keyword evidence="2" id="KW-1185">Reference proteome</keyword>
<sequence>MTPSDFDGPEQNMPQDVSASADKVVYGDLTGDHHDEAALPVLCANHNSTAAGQRAMGVMVFDGADHPLRLIGTLVGQQPRLGEPPNFLEIRQITPGKIVATETFYGPGDANCCASGKATDTWTFENGKLNPISSVVDTRPDNG</sequence>
<proteinExistence type="predicted"/>
<evidence type="ECO:0000313" key="2">
    <source>
        <dbReference type="Proteomes" id="UP001589887"/>
    </source>
</evidence>
<gene>
    <name evidence="1" type="ORF">ACFH04_31300</name>
</gene>
<name>A0ABV6TSM1_9ACTN</name>
<protein>
    <recommendedName>
        <fullName evidence="3">LppP/LprE family lipoprotein</fullName>
    </recommendedName>
</protein>